<dbReference type="InterPro" id="IPR036627">
    <property type="entry name" value="CobW-likC_sf"/>
</dbReference>
<evidence type="ECO:0000256" key="1">
    <source>
        <dbReference type="ARBA" id="ARBA00022741"/>
    </source>
</evidence>
<sequence length="388" mass="42320">MTQSSEKKRPVPVPLTILTGFLGSGKTTLLNRLLRDPGLANAVVLINEFGEIGLDHLFVEKIDGDMVMLASGCVCCTVRGDLVDALEKLLRDRDNGRIRAFDRLIIETTGLADPAPVLHTLMSHPYFLLRFRLDGVVTVVDAVNGAATLQNHPEALKQAAIADRLLFAKTDLLDTEDRRRAFESLSQRLKKINPTARVLSAADDIGAADLLDAGLYDPISKSPNVQKWLNAEAVGGETSCEVCGEDHDHGHHHHGHHHHHAHDEAIRTFCLTSAEPLSPDACGMFLEMLRSAHGPNLLRVKGLIALSDDLDRPLVIHGVQHVFHPPARLESWPDDDRRTRAVFIVKNLKAEFVEGLYAAFSGQARVDTPDASALVANPLSPRSGGLLG</sequence>
<evidence type="ECO:0000313" key="9">
    <source>
        <dbReference type="Proteomes" id="UP000439113"/>
    </source>
</evidence>
<evidence type="ECO:0000256" key="6">
    <source>
        <dbReference type="ARBA" id="ARBA00049117"/>
    </source>
</evidence>
<dbReference type="SUPFAM" id="SSF90002">
    <property type="entry name" value="Hypothetical protein YjiA, C-terminal domain"/>
    <property type="match status" value="1"/>
</dbReference>
<dbReference type="Pfam" id="PF07683">
    <property type="entry name" value="CobW_C"/>
    <property type="match status" value="1"/>
</dbReference>
<name>A0A6N8DJM4_RHOAC</name>
<dbReference type="GO" id="GO:0016787">
    <property type="term" value="F:hydrolase activity"/>
    <property type="evidence" value="ECO:0007669"/>
    <property type="project" value="UniProtKB-KW"/>
</dbReference>
<accession>A0A6N8DJM4</accession>
<evidence type="ECO:0000259" key="7">
    <source>
        <dbReference type="SMART" id="SM00833"/>
    </source>
</evidence>
<comment type="function">
    <text evidence="5">Zinc chaperone that directly transfers zinc cofactor to target proteins, thereby activating them. Zinc is transferred from the CXCC motif in the GTPase domain to the zinc binding site in target proteins in a process requiring GTP hydrolysis.</text>
</comment>
<feature type="domain" description="CobW C-terminal" evidence="7">
    <location>
        <begin position="266"/>
        <end position="361"/>
    </location>
</feature>
<dbReference type="SMART" id="SM00833">
    <property type="entry name" value="CobW_C"/>
    <property type="match status" value="1"/>
</dbReference>
<protein>
    <submittedName>
        <fullName evidence="8">GTP-binding protein</fullName>
    </submittedName>
</protein>
<gene>
    <name evidence="8" type="ORF">GJ654_07070</name>
</gene>
<dbReference type="Gene3D" id="3.40.50.300">
    <property type="entry name" value="P-loop containing nucleotide triphosphate hydrolases"/>
    <property type="match status" value="1"/>
</dbReference>
<dbReference type="InterPro" id="IPR003495">
    <property type="entry name" value="CobW/HypB/UreG_nucleotide-bd"/>
</dbReference>
<dbReference type="PANTHER" id="PTHR13748">
    <property type="entry name" value="COBW-RELATED"/>
    <property type="match status" value="1"/>
</dbReference>
<dbReference type="RefSeq" id="WP_155445428.1">
    <property type="nucleotide sequence ID" value="NZ_JAOQNR010000005.1"/>
</dbReference>
<proteinExistence type="inferred from homology"/>
<dbReference type="InterPro" id="IPR027417">
    <property type="entry name" value="P-loop_NTPase"/>
</dbReference>
<dbReference type="Proteomes" id="UP000439113">
    <property type="component" value="Unassembled WGS sequence"/>
</dbReference>
<dbReference type="AlphaFoldDB" id="A0A6N8DJM4"/>
<comment type="catalytic activity">
    <reaction evidence="6">
        <text>GTP + H2O = GDP + phosphate + H(+)</text>
        <dbReference type="Rhea" id="RHEA:19669"/>
        <dbReference type="ChEBI" id="CHEBI:15377"/>
        <dbReference type="ChEBI" id="CHEBI:15378"/>
        <dbReference type="ChEBI" id="CHEBI:37565"/>
        <dbReference type="ChEBI" id="CHEBI:43474"/>
        <dbReference type="ChEBI" id="CHEBI:58189"/>
    </reaction>
    <physiologicalReaction direction="left-to-right" evidence="6">
        <dbReference type="Rhea" id="RHEA:19670"/>
    </physiologicalReaction>
</comment>
<keyword evidence="3" id="KW-0143">Chaperone</keyword>
<dbReference type="GO" id="GO:0005737">
    <property type="term" value="C:cytoplasm"/>
    <property type="evidence" value="ECO:0007669"/>
    <property type="project" value="TreeGrafter"/>
</dbReference>
<dbReference type="PANTHER" id="PTHR13748:SF62">
    <property type="entry name" value="COBW DOMAIN-CONTAINING PROTEIN"/>
    <property type="match status" value="1"/>
</dbReference>
<evidence type="ECO:0000256" key="2">
    <source>
        <dbReference type="ARBA" id="ARBA00022801"/>
    </source>
</evidence>
<evidence type="ECO:0000256" key="3">
    <source>
        <dbReference type="ARBA" id="ARBA00023186"/>
    </source>
</evidence>
<organism evidence="8 9">
    <name type="scientific">Rhodoblastus acidophilus</name>
    <name type="common">Rhodopseudomonas acidophila</name>
    <dbReference type="NCBI Taxonomy" id="1074"/>
    <lineage>
        <taxon>Bacteria</taxon>
        <taxon>Pseudomonadati</taxon>
        <taxon>Pseudomonadota</taxon>
        <taxon>Alphaproteobacteria</taxon>
        <taxon>Hyphomicrobiales</taxon>
        <taxon>Rhodoblastaceae</taxon>
        <taxon>Rhodoblastus</taxon>
    </lineage>
</organism>
<dbReference type="CDD" id="cd03112">
    <property type="entry name" value="CobW-like"/>
    <property type="match status" value="1"/>
</dbReference>
<dbReference type="Pfam" id="PF02492">
    <property type="entry name" value="cobW"/>
    <property type="match status" value="1"/>
</dbReference>
<dbReference type="GO" id="GO:0000166">
    <property type="term" value="F:nucleotide binding"/>
    <property type="evidence" value="ECO:0007669"/>
    <property type="project" value="UniProtKB-KW"/>
</dbReference>
<dbReference type="Gene3D" id="3.30.1220.10">
    <property type="entry name" value="CobW-like, C-terminal domain"/>
    <property type="match status" value="1"/>
</dbReference>
<evidence type="ECO:0000256" key="5">
    <source>
        <dbReference type="ARBA" id="ARBA00045658"/>
    </source>
</evidence>
<reference evidence="8 9" key="1">
    <citation type="submission" date="2019-11" db="EMBL/GenBank/DDBJ databases">
        <title>Whole-genome sequence of a Rhodoblastus acidophilus DSM 142.</title>
        <authorList>
            <person name="Kyndt J.A."/>
            <person name="Meyer T.E."/>
        </authorList>
    </citation>
    <scope>NUCLEOTIDE SEQUENCE [LARGE SCALE GENOMIC DNA]</scope>
    <source>
        <strain evidence="8 9">DSM 142</strain>
    </source>
</reference>
<evidence type="ECO:0000313" key="8">
    <source>
        <dbReference type="EMBL" id="MTV30752.1"/>
    </source>
</evidence>
<keyword evidence="1" id="KW-0547">Nucleotide-binding</keyword>
<dbReference type="SUPFAM" id="SSF52540">
    <property type="entry name" value="P-loop containing nucleoside triphosphate hydrolases"/>
    <property type="match status" value="1"/>
</dbReference>
<comment type="similarity">
    <text evidence="4">Belongs to the SIMIBI class G3E GTPase family. ZNG1 subfamily.</text>
</comment>
<keyword evidence="2" id="KW-0378">Hydrolase</keyword>
<dbReference type="EMBL" id="WNKS01000004">
    <property type="protein sequence ID" value="MTV30752.1"/>
    <property type="molecule type" value="Genomic_DNA"/>
</dbReference>
<comment type="caution">
    <text evidence="8">The sequence shown here is derived from an EMBL/GenBank/DDBJ whole genome shotgun (WGS) entry which is preliminary data.</text>
</comment>
<dbReference type="OrthoDB" id="9808822at2"/>
<dbReference type="InterPro" id="IPR051316">
    <property type="entry name" value="Zinc-reg_GTPase_activator"/>
</dbReference>
<evidence type="ECO:0000256" key="4">
    <source>
        <dbReference type="ARBA" id="ARBA00034320"/>
    </source>
</evidence>
<dbReference type="InterPro" id="IPR011629">
    <property type="entry name" value="CobW-like_C"/>
</dbReference>